<gene>
    <name evidence="1" type="ORF">OCU04_004037</name>
</gene>
<organism evidence="1 2">
    <name type="scientific">Sclerotinia nivalis</name>
    <dbReference type="NCBI Taxonomy" id="352851"/>
    <lineage>
        <taxon>Eukaryota</taxon>
        <taxon>Fungi</taxon>
        <taxon>Dikarya</taxon>
        <taxon>Ascomycota</taxon>
        <taxon>Pezizomycotina</taxon>
        <taxon>Leotiomycetes</taxon>
        <taxon>Helotiales</taxon>
        <taxon>Sclerotiniaceae</taxon>
        <taxon>Sclerotinia</taxon>
    </lineage>
</organism>
<dbReference type="AlphaFoldDB" id="A0A9X0AU31"/>
<accession>A0A9X0AU31</accession>
<comment type="caution">
    <text evidence="1">The sequence shown here is derived from an EMBL/GenBank/DDBJ whole genome shotgun (WGS) entry which is preliminary data.</text>
</comment>
<dbReference type="EMBL" id="JAPEIS010000003">
    <property type="protein sequence ID" value="KAJ8068483.1"/>
    <property type="molecule type" value="Genomic_DNA"/>
</dbReference>
<evidence type="ECO:0000313" key="2">
    <source>
        <dbReference type="Proteomes" id="UP001152300"/>
    </source>
</evidence>
<keyword evidence="2" id="KW-1185">Reference proteome</keyword>
<protein>
    <submittedName>
        <fullName evidence="1">Uncharacterized protein</fullName>
    </submittedName>
</protein>
<proteinExistence type="predicted"/>
<reference evidence="1" key="1">
    <citation type="submission" date="2022-11" db="EMBL/GenBank/DDBJ databases">
        <title>Genome Resource of Sclerotinia nivalis Strain SnTB1, a Plant Pathogen Isolated from American Ginseng.</title>
        <authorList>
            <person name="Fan S."/>
        </authorList>
    </citation>
    <scope>NUCLEOTIDE SEQUENCE</scope>
    <source>
        <strain evidence="1">SnTB1</strain>
    </source>
</reference>
<dbReference type="Proteomes" id="UP001152300">
    <property type="component" value="Unassembled WGS sequence"/>
</dbReference>
<sequence>MVIQWMDRSCSCDDIHIYNDFGYLDWSGEGREVRHHFERWKLRNGRLEFWWKAISGESFEVYFFCGGPDVARVEVLVDWYFRGCNFESRDGLVIGVDHSGWVC</sequence>
<name>A0A9X0AU31_9HELO</name>
<evidence type="ECO:0000313" key="1">
    <source>
        <dbReference type="EMBL" id="KAJ8068483.1"/>
    </source>
</evidence>